<reference evidence="2" key="2">
    <citation type="submission" date="2023-06" db="EMBL/GenBank/DDBJ databases">
        <authorList>
            <person name="Polev D.E."/>
            <person name="Saitova A.T."/>
            <person name="Bogumilchik E.A."/>
            <person name="Kokorina G.I."/>
            <person name="Voskresenskaia E.A."/>
        </authorList>
    </citation>
    <scope>NUCLEOTIDE SEQUENCE</scope>
    <source>
        <strain evidence="2">2145 StPb PI</strain>
    </source>
</reference>
<reference evidence="1 3" key="1">
    <citation type="submission" date="2015-03" db="EMBL/GenBank/DDBJ databases">
        <authorList>
            <consortium name="Pathogen Informatics"/>
            <person name="Murphy D."/>
        </authorList>
    </citation>
    <scope>NUCLEOTIDE SEQUENCE [LARGE SCALE GENOMIC DNA]</scope>
    <source>
        <strain evidence="1">Type strain: CIP110231</strain>
        <strain evidence="3">type strain: CIP110231</strain>
    </source>
</reference>
<evidence type="ECO:0000313" key="1">
    <source>
        <dbReference type="EMBL" id="CNE85032.1"/>
    </source>
</evidence>
<dbReference type="AlphaFoldDB" id="A0AAW7JXI8"/>
<dbReference type="EMBL" id="CPYD01000010">
    <property type="protein sequence ID" value="CNE85032.1"/>
    <property type="molecule type" value="Genomic_DNA"/>
</dbReference>
<protein>
    <submittedName>
        <fullName evidence="2">Uncharacterized protein</fullName>
    </submittedName>
</protein>
<proteinExistence type="predicted"/>
<gene>
    <name evidence="1" type="ORF">ERS137967_02691</name>
    <name evidence="2" type="ORF">QVN42_09955</name>
</gene>
<comment type="caution">
    <text evidence="2">The sequence shown here is derived from an EMBL/GenBank/DDBJ whole genome shotgun (WGS) entry which is preliminary data.</text>
</comment>
<evidence type="ECO:0000313" key="3">
    <source>
        <dbReference type="Proteomes" id="UP000040578"/>
    </source>
</evidence>
<accession>A0AAW7JXI8</accession>
<keyword evidence="3" id="KW-1185">Reference proteome</keyword>
<dbReference type="Proteomes" id="UP000040578">
    <property type="component" value="Unassembled WGS sequence"/>
</dbReference>
<dbReference type="EMBL" id="JAUEHU010000008">
    <property type="protein sequence ID" value="MDN0087712.1"/>
    <property type="molecule type" value="Genomic_DNA"/>
</dbReference>
<evidence type="ECO:0000313" key="4">
    <source>
        <dbReference type="Proteomes" id="UP001167864"/>
    </source>
</evidence>
<name>A0AAW7JXI8_9GAMM</name>
<evidence type="ECO:0000313" key="2">
    <source>
        <dbReference type="EMBL" id="MDN0087712.1"/>
    </source>
</evidence>
<dbReference type="RefSeq" id="WP_049599796.1">
    <property type="nucleotide sequence ID" value="NZ_CPYD01000010.1"/>
</dbReference>
<sequence>MYKKIIGFCVLSAFLGGVIGSSFGFLYAYFNPMSEIEGYWEVNQLIKTPVDQYHLNSRVTILGREIATSADLYDDHANFKVNREMLFRVLDIKMNIFNGKVVTMVPERSNDEELNNLLTAPYVISYPMFFLLDCNTVIMEQSQGHPLGTARLLKRVNNISCKNP</sequence>
<organism evidence="2 4">
    <name type="scientific">Yersinia nurmii</name>
    <dbReference type="NCBI Taxonomy" id="685706"/>
    <lineage>
        <taxon>Bacteria</taxon>
        <taxon>Pseudomonadati</taxon>
        <taxon>Pseudomonadota</taxon>
        <taxon>Gammaproteobacteria</taxon>
        <taxon>Enterobacterales</taxon>
        <taxon>Yersiniaceae</taxon>
        <taxon>Yersinia</taxon>
    </lineage>
</organism>
<dbReference type="Proteomes" id="UP001167864">
    <property type="component" value="Unassembled WGS sequence"/>
</dbReference>